<keyword evidence="6" id="KW-1185">Reference proteome</keyword>
<gene>
    <name evidence="5" type="ORF">NUU61_007833</name>
</gene>
<dbReference type="Pfam" id="PF00328">
    <property type="entry name" value="His_Phos_2"/>
    <property type="match status" value="1"/>
</dbReference>
<proteinExistence type="inferred from homology"/>
<organism evidence="5 6">
    <name type="scientific">Penicillium alfredii</name>
    <dbReference type="NCBI Taxonomy" id="1506179"/>
    <lineage>
        <taxon>Eukaryota</taxon>
        <taxon>Fungi</taxon>
        <taxon>Dikarya</taxon>
        <taxon>Ascomycota</taxon>
        <taxon>Pezizomycotina</taxon>
        <taxon>Eurotiomycetes</taxon>
        <taxon>Eurotiomycetidae</taxon>
        <taxon>Eurotiales</taxon>
        <taxon>Aspergillaceae</taxon>
        <taxon>Penicillium</taxon>
    </lineage>
</organism>
<dbReference type="AlphaFoldDB" id="A0A9W9ERC6"/>
<dbReference type="InterPro" id="IPR050645">
    <property type="entry name" value="Histidine_acid_phosphatase"/>
</dbReference>
<dbReference type="OrthoDB" id="258392at2759"/>
<feature type="transmembrane region" description="Helical" evidence="3">
    <location>
        <begin position="451"/>
        <end position="476"/>
    </location>
</feature>
<evidence type="ECO:0000256" key="1">
    <source>
        <dbReference type="ARBA" id="ARBA00005375"/>
    </source>
</evidence>
<evidence type="ECO:0008006" key="7">
    <source>
        <dbReference type="Google" id="ProtNLM"/>
    </source>
</evidence>
<evidence type="ECO:0000256" key="2">
    <source>
        <dbReference type="SAM" id="MobiDB-lite"/>
    </source>
</evidence>
<dbReference type="GO" id="GO:0016791">
    <property type="term" value="F:phosphatase activity"/>
    <property type="evidence" value="ECO:0007669"/>
    <property type="project" value="TreeGrafter"/>
</dbReference>
<reference evidence="5" key="1">
    <citation type="submission" date="2022-11" db="EMBL/GenBank/DDBJ databases">
        <authorList>
            <person name="Petersen C."/>
        </authorList>
    </citation>
    <scope>NUCLEOTIDE SEQUENCE</scope>
    <source>
        <strain evidence="5">IBT 34128</strain>
    </source>
</reference>
<evidence type="ECO:0000313" key="5">
    <source>
        <dbReference type="EMBL" id="KAJ5086526.1"/>
    </source>
</evidence>
<dbReference type="GeneID" id="81397527"/>
<comment type="caution">
    <text evidence="5">The sequence shown here is derived from an EMBL/GenBank/DDBJ whole genome shotgun (WGS) entry which is preliminary data.</text>
</comment>
<keyword evidence="3" id="KW-0812">Transmembrane</keyword>
<dbReference type="InterPro" id="IPR029033">
    <property type="entry name" value="His_PPase_superfam"/>
</dbReference>
<keyword evidence="3" id="KW-1133">Transmembrane helix</keyword>
<evidence type="ECO:0000256" key="3">
    <source>
        <dbReference type="SAM" id="Phobius"/>
    </source>
</evidence>
<evidence type="ECO:0000256" key="4">
    <source>
        <dbReference type="SAM" id="SignalP"/>
    </source>
</evidence>
<feature type="signal peptide" evidence="4">
    <location>
        <begin position="1"/>
        <end position="23"/>
    </location>
</feature>
<evidence type="ECO:0000313" key="6">
    <source>
        <dbReference type="Proteomes" id="UP001141434"/>
    </source>
</evidence>
<sequence>MFTTHASIATLVLALQAASPVSAQNYTEKVWGVVAYTLYGDSTPVALVQDSSRVLTNYGASSLAAAGSAFRDRYVATEESGNEATGIQDISTNLLDTKQIEVFSTTDQYVAASAQAFLQGLYPPLGQSNITYADWTTELANGSLARSPLDGYQYPRIVTLGSSDPQSLTLAGQTRCPMHNAAKSEYLNSDNVQEFSQEMRPFYAWIWGEALAGVYAESSATYSNAVDIANYLEYELVHNSSLLKHVNHDEISRVRWLADRYTYDTNSQDSSFSQSSYIGAVNAIAGQTLASSILHALDTNVNGNGAQSKMTLLFGSDEPAVALASLVGLADQQQSNFYSRPARGGSLIFELYSFGDSEQDSAYPSPDDLYVRFFLHNGTNSSIEFLSYSLFKHGPSQAYIPYTEFRTEMETFATTSIQEWCLRCNSQSVFCEGAVDRNQSPSEGKKQVSPAVAGVIGAVVTLVVVAMLAAICFLIWGVHKHTHKPSLGGFKGTRKLASDKDVTFRNPVWGIFKPLKSQQPDEAPADAIVQGHERVGSWEMGQQQKEIEDISTGNPQGISPFDENEEEWRAHSGLQPVKVRESV</sequence>
<feature type="chain" id="PRO_5040954501" description="Histidine phosphatase superfamily" evidence="4">
    <location>
        <begin position="24"/>
        <end position="583"/>
    </location>
</feature>
<name>A0A9W9ERC6_9EURO</name>
<dbReference type="PANTHER" id="PTHR11567:SF127">
    <property type="entry name" value="HISTIDINE ACID PHOSPHATASE"/>
    <property type="match status" value="1"/>
</dbReference>
<dbReference type="EMBL" id="JAPMSZ010000010">
    <property type="protein sequence ID" value="KAJ5086526.1"/>
    <property type="molecule type" value="Genomic_DNA"/>
</dbReference>
<dbReference type="Proteomes" id="UP001141434">
    <property type="component" value="Unassembled WGS sequence"/>
</dbReference>
<dbReference type="SUPFAM" id="SSF53254">
    <property type="entry name" value="Phosphoglycerate mutase-like"/>
    <property type="match status" value="1"/>
</dbReference>
<feature type="region of interest" description="Disordered" evidence="2">
    <location>
        <begin position="548"/>
        <end position="583"/>
    </location>
</feature>
<dbReference type="Gene3D" id="3.40.50.1240">
    <property type="entry name" value="Phosphoglycerate mutase-like"/>
    <property type="match status" value="1"/>
</dbReference>
<dbReference type="PANTHER" id="PTHR11567">
    <property type="entry name" value="ACID PHOSPHATASE-RELATED"/>
    <property type="match status" value="1"/>
</dbReference>
<dbReference type="RefSeq" id="XP_056508651.1">
    <property type="nucleotide sequence ID" value="XM_056658358.1"/>
</dbReference>
<keyword evidence="4" id="KW-0732">Signal</keyword>
<comment type="similarity">
    <text evidence="1">Belongs to the histidine acid phosphatase family.</text>
</comment>
<reference evidence="5" key="2">
    <citation type="journal article" date="2023" name="IMA Fungus">
        <title>Comparative genomic study of the Penicillium genus elucidates a diverse pangenome and 15 lateral gene transfer events.</title>
        <authorList>
            <person name="Petersen C."/>
            <person name="Sorensen T."/>
            <person name="Nielsen M.R."/>
            <person name="Sondergaard T.E."/>
            <person name="Sorensen J.L."/>
            <person name="Fitzpatrick D.A."/>
            <person name="Frisvad J.C."/>
            <person name="Nielsen K.L."/>
        </authorList>
    </citation>
    <scope>NUCLEOTIDE SEQUENCE</scope>
    <source>
        <strain evidence="5">IBT 34128</strain>
    </source>
</reference>
<protein>
    <recommendedName>
        <fullName evidence="7">Histidine phosphatase superfamily</fullName>
    </recommendedName>
</protein>
<dbReference type="InterPro" id="IPR000560">
    <property type="entry name" value="His_Pase_clade-2"/>
</dbReference>
<keyword evidence="3" id="KW-0472">Membrane</keyword>
<accession>A0A9W9ERC6</accession>